<name>A0AAU8JHY9_9CYAN</name>
<feature type="transmembrane region" description="Helical" evidence="1">
    <location>
        <begin position="64"/>
        <end position="81"/>
    </location>
</feature>
<reference evidence="2" key="1">
    <citation type="submission" date="2024-07" db="EMBL/GenBank/DDBJ databases">
        <authorList>
            <person name="Kim Y.J."/>
            <person name="Jeong J.Y."/>
        </authorList>
    </citation>
    <scope>NUCLEOTIDE SEQUENCE</scope>
    <source>
        <strain evidence="2">GIHE-MW2</strain>
    </source>
</reference>
<dbReference type="EMBL" id="CP159837">
    <property type="protein sequence ID" value="XCM37905.1"/>
    <property type="molecule type" value="Genomic_DNA"/>
</dbReference>
<evidence type="ECO:0000313" key="2">
    <source>
        <dbReference type="EMBL" id="XCM37905.1"/>
    </source>
</evidence>
<keyword evidence="1" id="KW-1133">Transmembrane helix</keyword>
<keyword evidence="1" id="KW-0812">Transmembrane</keyword>
<organism evidence="2">
    <name type="scientific">Planktothricoides raciborskii GIHE-MW2</name>
    <dbReference type="NCBI Taxonomy" id="2792601"/>
    <lineage>
        <taxon>Bacteria</taxon>
        <taxon>Bacillati</taxon>
        <taxon>Cyanobacteriota</taxon>
        <taxon>Cyanophyceae</taxon>
        <taxon>Oscillatoriophycideae</taxon>
        <taxon>Oscillatoriales</taxon>
        <taxon>Oscillatoriaceae</taxon>
        <taxon>Planktothricoides</taxon>
    </lineage>
</organism>
<dbReference type="SUPFAM" id="SSF47781">
    <property type="entry name" value="RuvA domain 2-like"/>
    <property type="match status" value="2"/>
</dbReference>
<evidence type="ECO:0000256" key="1">
    <source>
        <dbReference type="SAM" id="Phobius"/>
    </source>
</evidence>
<proteinExistence type="predicted"/>
<dbReference type="AlphaFoldDB" id="A0AAU8JHY9"/>
<sequence>MKVPQNNSNWFQQIPKWVWWSAVPGFGGLAIAFAGEKTKTNSWIALGLTLTGGALFLTETPWFLPIWLTQIGLAFYLRKPFLIKTYPKHLPLPEDAVTSSIIAGLRDKLDINQCSKNELVYQLELPIVYANDIEALRNEGYIFTDPEELTDLVGIPESTVKRITPLITFTYDYKKELDLSWRRLNTHSISELVACGLDSAVAMKIVNEREQRGDYKTVIDVKRRTGLPLKFYRQIL</sequence>
<accession>A0AAU8JHY9</accession>
<dbReference type="Pfam" id="PF12836">
    <property type="entry name" value="HHH_3"/>
    <property type="match status" value="1"/>
</dbReference>
<gene>
    <name evidence="2" type="ORF">ABWT76_000713</name>
</gene>
<dbReference type="InterPro" id="IPR010994">
    <property type="entry name" value="RuvA_2-like"/>
</dbReference>
<protein>
    <submittedName>
        <fullName evidence="2">Helix-hairpin-helix domain-containing protein</fullName>
    </submittedName>
</protein>
<feature type="transmembrane region" description="Helical" evidence="1">
    <location>
        <begin position="17"/>
        <end position="35"/>
    </location>
</feature>
<dbReference type="RefSeq" id="WP_313890680.1">
    <property type="nucleotide sequence ID" value="NZ_CP159837.1"/>
</dbReference>
<keyword evidence="1" id="KW-0472">Membrane</keyword>